<evidence type="ECO:0000256" key="2">
    <source>
        <dbReference type="ARBA" id="ARBA00022475"/>
    </source>
</evidence>
<evidence type="ECO:0000256" key="3">
    <source>
        <dbReference type="ARBA" id="ARBA00022538"/>
    </source>
</evidence>
<organism evidence="10 11">
    <name type="scientific">Candidatus Pseudoramibacter fermentans</name>
    <dbReference type="NCBI Taxonomy" id="2594427"/>
    <lineage>
        <taxon>Bacteria</taxon>
        <taxon>Bacillati</taxon>
        <taxon>Bacillota</taxon>
        <taxon>Clostridia</taxon>
        <taxon>Eubacteriales</taxon>
        <taxon>Eubacteriaceae</taxon>
        <taxon>Pseudoramibacter</taxon>
    </lineage>
</organism>
<dbReference type="NCBIfam" id="TIGR00680">
    <property type="entry name" value="kdpA"/>
    <property type="match status" value="1"/>
</dbReference>
<evidence type="ECO:0000256" key="4">
    <source>
        <dbReference type="ARBA" id="ARBA00022692"/>
    </source>
</evidence>
<feature type="transmembrane region" description="Helical" evidence="9">
    <location>
        <begin position="317"/>
        <end position="337"/>
    </location>
</feature>
<feature type="transmembrane region" description="Helical" evidence="9">
    <location>
        <begin position="174"/>
        <end position="195"/>
    </location>
</feature>
<dbReference type="GO" id="GO:0008556">
    <property type="term" value="F:P-type potassium transmembrane transporter activity"/>
    <property type="evidence" value="ECO:0007669"/>
    <property type="project" value="InterPro"/>
</dbReference>
<dbReference type="Pfam" id="PF03814">
    <property type="entry name" value="KdpA"/>
    <property type="match status" value="1"/>
</dbReference>
<keyword evidence="5 9" id="KW-0630">Potassium</keyword>
<evidence type="ECO:0000313" key="10">
    <source>
        <dbReference type="EMBL" id="MQM73846.1"/>
    </source>
</evidence>
<protein>
    <recommendedName>
        <fullName evidence="9">Potassium-transporting ATPase potassium-binding subunit</fullName>
    </recommendedName>
    <alternativeName>
        <fullName evidence="9">ATP phosphohydrolase [potassium-transporting] A chain</fullName>
    </alternativeName>
    <alternativeName>
        <fullName evidence="9">Potassium-binding and translocating subunit A</fullName>
    </alternativeName>
    <alternativeName>
        <fullName evidence="9">Potassium-translocating ATPase A chain</fullName>
    </alternativeName>
</protein>
<feature type="transmembrane region" description="Helical" evidence="9">
    <location>
        <begin position="558"/>
        <end position="579"/>
    </location>
</feature>
<feature type="transmembrane region" description="Helical" evidence="9">
    <location>
        <begin position="132"/>
        <end position="153"/>
    </location>
</feature>
<keyword evidence="4 9" id="KW-0812">Transmembrane</keyword>
<keyword evidence="11" id="KW-1185">Reference proteome</keyword>
<feature type="transmembrane region" description="Helical" evidence="9">
    <location>
        <begin position="94"/>
        <end position="112"/>
    </location>
</feature>
<sequence>MPTWAQYLPYIIVPLLLAIPLGKYISHIINDQNNFMSRIIRPIENKIYKFFRVSNREMSWKTYLISILMFSLVSFLVLFSILRFQNYLPGNPEHFSGLSWSLAFNTAVSFVTNTNWQSYSGEMALSNFSQTIGLTVQNFASAAVGIAVLFALIRGIQRTEAKAIGNFWRDLTRIFLYLLIPLSLFMSIMLMAGGVPQTTGGYKTATLVQPVAVDKHNQAIHGAEINVKKNTVRIKNHKIDGAKIITKETLPLFPQASQVSIKLLGTNGGGVLGANSAHPYENPTPFTNFIETTAMLLLPMALCFSFGESLKRRKEGWAIFSAMAIMFVVALIFEGIVEQHGTTLAHIGNLAMEGKETRIGIPGSAVWSIVTTATSTGATNATLDSFSSLGGLMPMALMQLGEVVFGGVGSGLYGMLGFIILTVFIAGLMVGRTPEYLGKKIGPYEMRMAVIACLSTPIAILTCSAIPAMLKSTLTSLSNSGAHGFSEFLYAFSSAGANNGSSFGGFNGNTIIFNVLLAVAMIISRFLPIIAIMAIAGKMGQHKIVASSSGTLSTTSPTFVFMLIIVVLIIGVLSFFPALSLGPIADFLTH</sequence>
<dbReference type="Proteomes" id="UP000473648">
    <property type="component" value="Unassembled WGS sequence"/>
</dbReference>
<evidence type="ECO:0000256" key="8">
    <source>
        <dbReference type="ARBA" id="ARBA00023136"/>
    </source>
</evidence>
<keyword evidence="6 9" id="KW-1133">Transmembrane helix</keyword>
<dbReference type="EMBL" id="VOGB01000022">
    <property type="protein sequence ID" value="MQM73846.1"/>
    <property type="molecule type" value="Genomic_DNA"/>
</dbReference>
<comment type="caution">
    <text evidence="10">The sequence shown here is derived from an EMBL/GenBank/DDBJ whole genome shotgun (WGS) entry which is preliminary data.</text>
</comment>
<comment type="function">
    <text evidence="9">Part of the high-affinity ATP-driven potassium transport (or Kdp) system, which catalyzes the hydrolysis of ATP coupled with the electrogenic transport of potassium into the cytoplasm. This subunit binds the extracellular potassium ions and delivers the ions to the membrane domain of KdpB through an intramembrane tunnel.</text>
</comment>
<dbReference type="GO" id="GO:0030955">
    <property type="term" value="F:potassium ion binding"/>
    <property type="evidence" value="ECO:0007669"/>
    <property type="project" value="UniProtKB-UniRule"/>
</dbReference>
<reference evidence="10" key="1">
    <citation type="journal article" date="2020" name="Appl. Environ. Microbiol.">
        <title>Medium-Chain Fatty Acid Synthesis by 'Candidatus Weimeria bifida' gen. nov., sp. nov., and 'Candidatus Pseudoramibacter fermentans' sp. nov.</title>
        <authorList>
            <person name="Scarborough M.J."/>
            <person name="Myers K.S."/>
            <person name="Donohue T.J."/>
            <person name="Noguera D.R."/>
        </authorList>
    </citation>
    <scope>NUCLEOTIDE SEQUENCE</scope>
    <source>
        <strain evidence="10">EUB1.1</strain>
    </source>
</reference>
<dbReference type="InterPro" id="IPR004623">
    <property type="entry name" value="KdpA"/>
</dbReference>
<comment type="similarity">
    <text evidence="9">Belongs to the KdpA family.</text>
</comment>
<dbReference type="HAMAP" id="MF_00275">
    <property type="entry name" value="KdpA"/>
    <property type="match status" value="1"/>
</dbReference>
<accession>A0A6L5GVL3</accession>
<keyword evidence="1 9" id="KW-0813">Transport</keyword>
<comment type="subunit">
    <text evidence="9">The system is composed of three essential subunits: KdpA, KdpB and KdpC.</text>
</comment>
<keyword evidence="2 9" id="KW-1003">Cell membrane</keyword>
<evidence type="ECO:0000256" key="9">
    <source>
        <dbReference type="HAMAP-Rule" id="MF_00275"/>
    </source>
</evidence>
<dbReference type="GO" id="GO:0005886">
    <property type="term" value="C:plasma membrane"/>
    <property type="evidence" value="ECO:0007669"/>
    <property type="project" value="UniProtKB-SubCell"/>
</dbReference>
<name>A0A6L5GVL3_9FIRM</name>
<feature type="transmembrane region" description="Helical" evidence="9">
    <location>
        <begin position="403"/>
        <end position="428"/>
    </location>
</feature>
<dbReference type="PANTHER" id="PTHR30607:SF2">
    <property type="entry name" value="POTASSIUM-TRANSPORTING ATPASE POTASSIUM-BINDING SUBUNIT"/>
    <property type="match status" value="1"/>
</dbReference>
<feature type="transmembrane region" description="Helical" evidence="9">
    <location>
        <begin position="511"/>
        <end position="537"/>
    </location>
</feature>
<evidence type="ECO:0000313" key="11">
    <source>
        <dbReference type="Proteomes" id="UP000473648"/>
    </source>
</evidence>
<evidence type="ECO:0000256" key="7">
    <source>
        <dbReference type="ARBA" id="ARBA00023065"/>
    </source>
</evidence>
<keyword evidence="7 9" id="KW-0406">Ion transport</keyword>
<feature type="transmembrane region" description="Helical" evidence="9">
    <location>
        <begin position="7"/>
        <end position="26"/>
    </location>
</feature>
<evidence type="ECO:0000256" key="1">
    <source>
        <dbReference type="ARBA" id="ARBA00022448"/>
    </source>
</evidence>
<dbReference type="PIRSF" id="PIRSF001294">
    <property type="entry name" value="K_ATPaseA"/>
    <property type="match status" value="1"/>
</dbReference>
<gene>
    <name evidence="9 10" type="primary">kdpA</name>
    <name evidence="10" type="ORF">FRC53_10815</name>
</gene>
<keyword evidence="3 9" id="KW-0633">Potassium transport</keyword>
<feature type="transmembrane region" description="Helical" evidence="9">
    <location>
        <begin position="449"/>
        <end position="470"/>
    </location>
</feature>
<feature type="transmembrane region" description="Helical" evidence="9">
    <location>
        <begin position="63"/>
        <end position="82"/>
    </location>
</feature>
<evidence type="ECO:0000256" key="5">
    <source>
        <dbReference type="ARBA" id="ARBA00022958"/>
    </source>
</evidence>
<comment type="subcellular location">
    <subcellularLocation>
        <location evidence="9">Cell membrane</location>
        <topology evidence="9">Multi-pass membrane protein</topology>
    </subcellularLocation>
</comment>
<dbReference type="PANTHER" id="PTHR30607">
    <property type="entry name" value="POTASSIUM-TRANSPORTING ATPASE A CHAIN"/>
    <property type="match status" value="1"/>
</dbReference>
<proteinExistence type="inferred from homology"/>
<evidence type="ECO:0000256" key="6">
    <source>
        <dbReference type="ARBA" id="ARBA00022989"/>
    </source>
</evidence>
<keyword evidence="8 9" id="KW-0472">Membrane</keyword>
<dbReference type="AlphaFoldDB" id="A0A6L5GVL3"/>
<feature type="transmembrane region" description="Helical" evidence="9">
    <location>
        <begin position="286"/>
        <end position="305"/>
    </location>
</feature>